<evidence type="ECO:0000313" key="3">
    <source>
        <dbReference type="EMBL" id="MDC7695745.1"/>
    </source>
</evidence>
<protein>
    <submittedName>
        <fullName evidence="3">Type II toxin-antitoxin system RelE/ParE family toxin</fullName>
    </submittedName>
</protein>
<dbReference type="Pfam" id="PF05016">
    <property type="entry name" value="ParE_toxin"/>
    <property type="match status" value="1"/>
</dbReference>
<evidence type="ECO:0000313" key="4">
    <source>
        <dbReference type="Proteomes" id="UP001216595"/>
    </source>
</evidence>
<comment type="caution">
    <text evidence="3">The sequence shown here is derived from an EMBL/GenBank/DDBJ whole genome shotgun (WGS) entry which is preliminary data.</text>
</comment>
<keyword evidence="2" id="KW-1277">Toxin-antitoxin system</keyword>
<gene>
    <name evidence="3" type="ORF">PQU94_15820</name>
</gene>
<dbReference type="EMBL" id="JAQQKW010000011">
    <property type="protein sequence ID" value="MDC7695745.1"/>
    <property type="molecule type" value="Genomic_DNA"/>
</dbReference>
<accession>A0ABT5IHS7</accession>
<dbReference type="InterPro" id="IPR051803">
    <property type="entry name" value="TA_system_RelE-like_toxin"/>
</dbReference>
<dbReference type="Gene3D" id="3.30.2310.20">
    <property type="entry name" value="RelE-like"/>
    <property type="match status" value="1"/>
</dbReference>
<comment type="similarity">
    <text evidence="1">Belongs to the RelE toxin family.</text>
</comment>
<proteinExistence type="inferred from homology"/>
<organism evidence="3 4">
    <name type="scientific">Asticcacaulis currens</name>
    <dbReference type="NCBI Taxonomy" id="2984210"/>
    <lineage>
        <taxon>Bacteria</taxon>
        <taxon>Pseudomonadati</taxon>
        <taxon>Pseudomonadota</taxon>
        <taxon>Alphaproteobacteria</taxon>
        <taxon>Caulobacterales</taxon>
        <taxon>Caulobacteraceae</taxon>
        <taxon>Asticcacaulis</taxon>
    </lineage>
</organism>
<dbReference type="InterPro" id="IPR035093">
    <property type="entry name" value="RelE/ParE_toxin_dom_sf"/>
</dbReference>
<sequence length="111" mass="13080">MVFRSRISHVADTYEKFSSFQRPDAVSIFGRWYYIPKDRPDATDKMLDRIAETLRKLSLHPDMGRPRPELYAELRSFPIRPYVLYYRPVEQGIELVRVLNAARDMPAAFEA</sequence>
<reference evidence="3 4" key="1">
    <citation type="submission" date="2023-01" db="EMBL/GenBank/DDBJ databases">
        <title>Novel species of the genus Asticcacaulis isolated from rivers.</title>
        <authorList>
            <person name="Lu H."/>
        </authorList>
    </citation>
    <scope>NUCLEOTIDE SEQUENCE [LARGE SCALE GENOMIC DNA]</scope>
    <source>
        <strain evidence="3 4">DXS10W</strain>
    </source>
</reference>
<dbReference type="RefSeq" id="WP_272742405.1">
    <property type="nucleotide sequence ID" value="NZ_JAQQKW010000011.1"/>
</dbReference>
<dbReference type="InterPro" id="IPR007712">
    <property type="entry name" value="RelE/ParE_toxin"/>
</dbReference>
<evidence type="ECO:0000256" key="2">
    <source>
        <dbReference type="ARBA" id="ARBA00022649"/>
    </source>
</evidence>
<dbReference type="PANTHER" id="PTHR33755:SF6">
    <property type="entry name" value="PLASMID STABILIZATION SYSTEM PROTEIN"/>
    <property type="match status" value="1"/>
</dbReference>
<dbReference type="Proteomes" id="UP001216595">
    <property type="component" value="Unassembled WGS sequence"/>
</dbReference>
<evidence type="ECO:0000256" key="1">
    <source>
        <dbReference type="ARBA" id="ARBA00006226"/>
    </source>
</evidence>
<keyword evidence="4" id="KW-1185">Reference proteome</keyword>
<dbReference type="PANTHER" id="PTHR33755">
    <property type="entry name" value="TOXIN PARE1-RELATED"/>
    <property type="match status" value="1"/>
</dbReference>
<name>A0ABT5IHS7_9CAUL</name>